<feature type="non-terminal residue" evidence="1">
    <location>
        <position position="101"/>
    </location>
</feature>
<gene>
    <name evidence="1" type="ORF">g.1257</name>
</gene>
<evidence type="ECO:0000313" key="1">
    <source>
        <dbReference type="EMBL" id="JAT81092.1"/>
    </source>
</evidence>
<accession>A0A1E1W2B5</accession>
<sequence length="101" mass="11460">ININNEFYIPSEELRNDSMRQRSSENSSNVSFPLSPVLSIAENMSVSKEMISSSLEDPPSLNEIHQNDVEPVTNLNKYLMSDVDVSVPLMEQDCQLQSRQK</sequence>
<organism evidence="1">
    <name type="scientific">Pectinophora gossypiella</name>
    <name type="common">Cotton pink bollworm</name>
    <name type="synonym">Depressaria gossypiella</name>
    <dbReference type="NCBI Taxonomy" id="13191"/>
    <lineage>
        <taxon>Eukaryota</taxon>
        <taxon>Metazoa</taxon>
        <taxon>Ecdysozoa</taxon>
        <taxon>Arthropoda</taxon>
        <taxon>Hexapoda</taxon>
        <taxon>Insecta</taxon>
        <taxon>Pterygota</taxon>
        <taxon>Neoptera</taxon>
        <taxon>Endopterygota</taxon>
        <taxon>Lepidoptera</taxon>
        <taxon>Glossata</taxon>
        <taxon>Ditrysia</taxon>
        <taxon>Gelechioidea</taxon>
        <taxon>Gelechiidae</taxon>
        <taxon>Apatetrinae</taxon>
        <taxon>Pectinophora</taxon>
    </lineage>
</organism>
<feature type="non-terminal residue" evidence="1">
    <location>
        <position position="1"/>
    </location>
</feature>
<dbReference type="EMBL" id="GDQN01009962">
    <property type="protein sequence ID" value="JAT81092.1"/>
    <property type="molecule type" value="Transcribed_RNA"/>
</dbReference>
<reference evidence="1" key="1">
    <citation type="submission" date="2015-09" db="EMBL/GenBank/DDBJ databases">
        <title>De novo assembly of Pectinophora gossypiella (Pink Bollworm) gut transcriptome.</title>
        <authorList>
            <person name="Tassone E.E."/>
        </authorList>
    </citation>
    <scope>NUCLEOTIDE SEQUENCE</scope>
</reference>
<dbReference type="AlphaFoldDB" id="A0A1E1W2B5"/>
<protein>
    <submittedName>
        <fullName evidence="1">Uncharacterized protein</fullName>
    </submittedName>
</protein>
<dbReference type="OrthoDB" id="10257855at2759"/>
<name>A0A1E1W2B5_PECGO</name>
<proteinExistence type="predicted"/>